<evidence type="ECO:0000256" key="1">
    <source>
        <dbReference type="ARBA" id="ARBA00004141"/>
    </source>
</evidence>
<protein>
    <recommendedName>
        <fullName evidence="7">G-protein coupled receptors family 2 profile 2 domain-containing protein</fullName>
    </recommendedName>
</protein>
<dbReference type="GO" id="GO:0007189">
    <property type="term" value="P:adenylate cyclase-activating G protein-coupled receptor signaling pathway"/>
    <property type="evidence" value="ECO:0007669"/>
    <property type="project" value="TreeGrafter"/>
</dbReference>
<feature type="domain" description="G-protein coupled receptors family 2 profile 2" evidence="7">
    <location>
        <begin position="11"/>
        <end position="171"/>
    </location>
</feature>
<feature type="compositionally biased region" description="Low complexity" evidence="5">
    <location>
        <begin position="231"/>
        <end position="242"/>
    </location>
</feature>
<dbReference type="OrthoDB" id="18453at2759"/>
<feature type="transmembrane region" description="Helical" evidence="6">
    <location>
        <begin position="619"/>
        <end position="637"/>
    </location>
</feature>
<comment type="subcellular location">
    <subcellularLocation>
        <location evidence="1">Membrane</location>
        <topology evidence="1">Multi-pass membrane protein</topology>
    </subcellularLocation>
</comment>
<evidence type="ECO:0000313" key="9">
    <source>
        <dbReference type="Proteomes" id="UP000320333"/>
    </source>
</evidence>
<dbReference type="PROSITE" id="PS50261">
    <property type="entry name" value="G_PROTEIN_RECEP_F2_4"/>
    <property type="match status" value="2"/>
</dbReference>
<dbReference type="AlphaFoldDB" id="A0A507EMN5"/>
<dbReference type="Gene3D" id="1.20.1070.10">
    <property type="entry name" value="Rhodopsin 7-helix transmembrane proteins"/>
    <property type="match status" value="2"/>
</dbReference>
<evidence type="ECO:0000259" key="7">
    <source>
        <dbReference type="PROSITE" id="PS50261"/>
    </source>
</evidence>
<evidence type="ECO:0000313" key="8">
    <source>
        <dbReference type="EMBL" id="TPX64575.1"/>
    </source>
</evidence>
<name>A0A507EMN5_9FUNG</name>
<dbReference type="GO" id="GO:0005886">
    <property type="term" value="C:plasma membrane"/>
    <property type="evidence" value="ECO:0007669"/>
    <property type="project" value="TreeGrafter"/>
</dbReference>
<dbReference type="InterPro" id="IPR017981">
    <property type="entry name" value="GPCR_2-like_7TM"/>
</dbReference>
<evidence type="ECO:0000256" key="5">
    <source>
        <dbReference type="SAM" id="MobiDB-lite"/>
    </source>
</evidence>
<dbReference type="SUPFAM" id="SSF81321">
    <property type="entry name" value="Family A G protein-coupled receptor-like"/>
    <property type="match status" value="2"/>
</dbReference>
<feature type="transmembrane region" description="Helical" evidence="6">
    <location>
        <begin position="167"/>
        <end position="189"/>
    </location>
</feature>
<reference evidence="8 9" key="1">
    <citation type="journal article" date="2019" name="Sci. Rep.">
        <title>Comparative genomics of chytrid fungi reveal insights into the obligate biotrophic and pathogenic lifestyle of Synchytrium endobioticum.</title>
        <authorList>
            <person name="van de Vossenberg B.T.L.H."/>
            <person name="Warris S."/>
            <person name="Nguyen H.D.T."/>
            <person name="van Gent-Pelzer M.P.E."/>
            <person name="Joly D.L."/>
            <person name="van de Geest H.C."/>
            <person name="Bonants P.J.M."/>
            <person name="Smith D.S."/>
            <person name="Levesque C.A."/>
            <person name="van der Lee T.A.J."/>
        </authorList>
    </citation>
    <scope>NUCLEOTIDE SEQUENCE [LARGE SCALE GENOMIC DNA]</scope>
    <source>
        <strain evidence="8 9">CBS 675.73</strain>
    </source>
</reference>
<dbReference type="GO" id="GO:0004930">
    <property type="term" value="F:G protein-coupled receptor activity"/>
    <property type="evidence" value="ECO:0007669"/>
    <property type="project" value="TreeGrafter"/>
</dbReference>
<feature type="transmembrane region" description="Helical" evidence="6">
    <location>
        <begin position="13"/>
        <end position="36"/>
    </location>
</feature>
<evidence type="ECO:0000256" key="3">
    <source>
        <dbReference type="ARBA" id="ARBA00022989"/>
    </source>
</evidence>
<dbReference type="STRING" id="246404.A0A507EMN5"/>
<comment type="caution">
    <text evidence="8">The sequence shown here is derived from an EMBL/GenBank/DDBJ whole genome shotgun (WGS) entry which is preliminary data.</text>
</comment>
<dbReference type="PANTHER" id="PTHR23112:SF0">
    <property type="entry name" value="TRANSMEMBRANE PROTEIN 116"/>
    <property type="match status" value="1"/>
</dbReference>
<evidence type="ECO:0000256" key="2">
    <source>
        <dbReference type="ARBA" id="ARBA00022692"/>
    </source>
</evidence>
<feature type="transmembrane region" description="Helical" evidence="6">
    <location>
        <begin position="468"/>
        <end position="489"/>
    </location>
</feature>
<evidence type="ECO:0000256" key="4">
    <source>
        <dbReference type="ARBA" id="ARBA00023136"/>
    </source>
</evidence>
<feature type="transmembrane region" description="Helical" evidence="6">
    <location>
        <begin position="281"/>
        <end position="299"/>
    </location>
</feature>
<feature type="transmembrane region" description="Helical" evidence="6">
    <location>
        <begin position="587"/>
        <end position="607"/>
    </location>
</feature>
<keyword evidence="4 6" id="KW-0472">Membrane</keyword>
<feature type="transmembrane region" description="Helical" evidence="6">
    <location>
        <begin position="378"/>
        <end position="404"/>
    </location>
</feature>
<keyword evidence="3 6" id="KW-1133">Transmembrane helix</keyword>
<feature type="region of interest" description="Disordered" evidence="5">
    <location>
        <begin position="202"/>
        <end position="266"/>
    </location>
</feature>
<proteinExistence type="predicted"/>
<dbReference type="Pfam" id="PF05462">
    <property type="entry name" value="Dicty_CAR"/>
    <property type="match status" value="2"/>
</dbReference>
<evidence type="ECO:0000256" key="6">
    <source>
        <dbReference type="SAM" id="Phobius"/>
    </source>
</evidence>
<dbReference type="GO" id="GO:0007166">
    <property type="term" value="P:cell surface receptor signaling pathway"/>
    <property type="evidence" value="ECO:0007669"/>
    <property type="project" value="InterPro"/>
</dbReference>
<feature type="transmembrane region" description="Helical" evidence="6">
    <location>
        <begin position="416"/>
        <end position="438"/>
    </location>
</feature>
<keyword evidence="2 6" id="KW-0812">Transmembrane</keyword>
<dbReference type="Proteomes" id="UP000320333">
    <property type="component" value="Unassembled WGS sequence"/>
</dbReference>
<dbReference type="PANTHER" id="PTHR23112">
    <property type="entry name" value="G PROTEIN-COUPLED RECEPTOR 157-RELATED"/>
    <property type="match status" value="1"/>
</dbReference>
<feature type="transmembrane region" description="Helical" evidence="6">
    <location>
        <begin position="114"/>
        <end position="135"/>
    </location>
</feature>
<feature type="transmembrane region" description="Helical" evidence="6">
    <location>
        <begin position="76"/>
        <end position="102"/>
    </location>
</feature>
<gene>
    <name evidence="8" type="ORF">CcCBS67573_g08375</name>
</gene>
<accession>A0A507EMN5</accession>
<keyword evidence="9" id="KW-1185">Reference proteome</keyword>
<sequence length="669" mass="74107">MPLSSEQMSMLRLVMRSIGTLSVLLNVTLIACVVALKRFHKPMSFLQANLAGLEVIQAIMYLIGNEIAKTSPTTCFVVGITAQFFFNCVTFMTFIISLYVYLSILHRQGLAERYWYYYHGYTWGMSALFTGLLFVMEAVLHRGSVIGDATFECWISPSYPDLRINLFYVPLWIHSGFIFAMYARIFAFLRWHSKAKREQNIQTGIIPHAPETRPTSFQEGSNHSESKDSPSKISSSYRASSSACVGGSVPCSTSAKARKTEGPKGGHELVKSILSNANKKLLVKAGVMALGFVVSWVPASTGRVLALFPSSHLWWHLKDSTTPCRTFKVPSQQFELPIFCPVSSSHATTANLAGLEIIQASIYIIGNEIAKTAPTTCFYVGIFGQLFANATTFMNVVISLYVYLSIIYRRGVAERYWYYYHAYVWGMSVLLTGLAFVMQAVRKRGPVFGDATFECWISAEYPDLRIDLFYLPLWINSAFIFAIYARILLFLRSHRKKKNDEHIHTGVIPTAPDTIITSHHEESSQLCQDKTSIRAMSLCGPVSNAPSLSRKPLIAPSFTAPKIVTIPSLARSHKTGKPAFSRGNKLLLIKAGATAAGFIISWLPASAGRMYTLITSIPAPYWLNILTALGLSTFGLWNPAKIMGPERVVPMRGVPDHLAIASGGKNCGV</sequence>
<feature type="domain" description="G-protein coupled receptors family 2 profile 2" evidence="7">
    <location>
        <begin position="357"/>
        <end position="496"/>
    </location>
</feature>
<organism evidence="8 9">
    <name type="scientific">Chytriomyces confervae</name>
    <dbReference type="NCBI Taxonomy" id="246404"/>
    <lineage>
        <taxon>Eukaryota</taxon>
        <taxon>Fungi</taxon>
        <taxon>Fungi incertae sedis</taxon>
        <taxon>Chytridiomycota</taxon>
        <taxon>Chytridiomycota incertae sedis</taxon>
        <taxon>Chytridiomycetes</taxon>
        <taxon>Chytridiales</taxon>
        <taxon>Chytriomycetaceae</taxon>
        <taxon>Chytriomyces</taxon>
    </lineage>
</organism>
<dbReference type="EMBL" id="QEAP01000540">
    <property type="protein sequence ID" value="TPX64575.1"/>
    <property type="molecule type" value="Genomic_DNA"/>
</dbReference>